<dbReference type="Proteomes" id="UP000178943">
    <property type="component" value="Unassembled WGS sequence"/>
</dbReference>
<name>A0A1F5VK85_9BACT</name>
<keyword evidence="5" id="KW-0486">Methionine biosynthesis</keyword>
<evidence type="ECO:0000256" key="7">
    <source>
        <dbReference type="PIRSR" id="PIRSR001434-2"/>
    </source>
</evidence>
<gene>
    <name evidence="9" type="ORF">A2Y62_21565</name>
</gene>
<proteinExistence type="inferred from homology"/>
<reference evidence="9 10" key="1">
    <citation type="journal article" date="2016" name="Nat. Commun.">
        <title>Thousands of microbial genomes shed light on interconnected biogeochemical processes in an aquifer system.</title>
        <authorList>
            <person name="Anantharaman K."/>
            <person name="Brown C.T."/>
            <person name="Hug L.A."/>
            <person name="Sharon I."/>
            <person name="Castelle C.J."/>
            <person name="Probst A.J."/>
            <person name="Thomas B.C."/>
            <person name="Singh A."/>
            <person name="Wilkins M.J."/>
            <person name="Karaoz U."/>
            <person name="Brodie E.L."/>
            <person name="Williams K.H."/>
            <person name="Hubbard S.S."/>
            <person name="Banfield J.F."/>
        </authorList>
    </citation>
    <scope>NUCLEOTIDE SEQUENCE [LARGE SCALE GENOMIC DNA]</scope>
</reference>
<dbReference type="Gene3D" id="3.40.640.10">
    <property type="entry name" value="Type I PLP-dependent aspartate aminotransferase-like (Major domain)"/>
    <property type="match status" value="1"/>
</dbReference>
<dbReference type="PANTHER" id="PTHR11808">
    <property type="entry name" value="TRANS-SULFURATION ENZYME FAMILY MEMBER"/>
    <property type="match status" value="1"/>
</dbReference>
<dbReference type="PROSITE" id="PS00868">
    <property type="entry name" value="CYS_MET_METAB_PP"/>
    <property type="match status" value="1"/>
</dbReference>
<sequence length="377" mass="41423">MKFIAKKTQCVHSGRIDDERVHGINTPIYTSTSYQYLDTDERFYPRYFNTPNQWALANKVCALEGAEAGLIFSSGMAAISTTCLSFLKTGDHVVFQPNLYGGTQHFATGKLNTYGIDYTIAASQRTSDIEAAILPNTRVIYIETPSNPLLAITDIAEVAELCCSRQLISIIDNTFASPVNQNPIRLGIDIVLHSATKYLGGHSDICAGVAVSSKENINHIWELAINLGGSLNAITCYLLERSIKTLALRVAQQNSNAQTLAEFLVEHPQVKCLHYPGLTSHPGHEIAKKQMTGYGGMLSFELKEKNSIEFQKKLKLIKPSMSLGGVESIICSPAITSHRHLSQEEQKKTGITDELLRLSVGIEDINDLLADLQQALI</sequence>
<dbReference type="GO" id="GO:0047804">
    <property type="term" value="F:cysteine-S-conjugate beta-lyase activity"/>
    <property type="evidence" value="ECO:0007669"/>
    <property type="project" value="UniProtKB-EC"/>
</dbReference>
<evidence type="ECO:0000256" key="3">
    <source>
        <dbReference type="ARBA" id="ARBA00022605"/>
    </source>
</evidence>
<organism evidence="9 10">
    <name type="scientific">Candidatus Fischerbacteria bacterium RBG_13_37_8</name>
    <dbReference type="NCBI Taxonomy" id="1817863"/>
    <lineage>
        <taxon>Bacteria</taxon>
        <taxon>Candidatus Fischeribacteriota</taxon>
    </lineage>
</organism>
<dbReference type="InterPro" id="IPR015421">
    <property type="entry name" value="PyrdxlP-dep_Trfase_major"/>
</dbReference>
<comment type="caution">
    <text evidence="9">The sequence shown here is derived from an EMBL/GenBank/DDBJ whole genome shotgun (WGS) entry which is preliminary data.</text>
</comment>
<dbReference type="GO" id="GO:0019346">
    <property type="term" value="P:transsulfuration"/>
    <property type="evidence" value="ECO:0007669"/>
    <property type="project" value="InterPro"/>
</dbReference>
<keyword evidence="4 7" id="KW-0663">Pyridoxal phosphate</keyword>
<dbReference type="GO" id="GO:0005737">
    <property type="term" value="C:cytoplasm"/>
    <property type="evidence" value="ECO:0007669"/>
    <property type="project" value="TreeGrafter"/>
</dbReference>
<comment type="similarity">
    <text evidence="8">Belongs to the trans-sulfuration enzymes family.</text>
</comment>
<dbReference type="FunFam" id="3.40.640.10:FF:000046">
    <property type="entry name" value="Cystathionine gamma-lyase"/>
    <property type="match status" value="1"/>
</dbReference>
<evidence type="ECO:0000313" key="9">
    <source>
        <dbReference type="EMBL" id="OGF63836.1"/>
    </source>
</evidence>
<comment type="cofactor">
    <cofactor evidence="1 8">
        <name>pyridoxal 5'-phosphate</name>
        <dbReference type="ChEBI" id="CHEBI:597326"/>
    </cofactor>
</comment>
<dbReference type="Gene3D" id="3.90.1150.10">
    <property type="entry name" value="Aspartate Aminotransferase, domain 1"/>
    <property type="match status" value="1"/>
</dbReference>
<dbReference type="InterPro" id="IPR000277">
    <property type="entry name" value="Cys/Met-Metab_PyrdxlP-dep_enz"/>
</dbReference>
<evidence type="ECO:0000256" key="2">
    <source>
        <dbReference type="ARBA" id="ARBA00012224"/>
    </source>
</evidence>
<evidence type="ECO:0000256" key="6">
    <source>
        <dbReference type="ARBA" id="ARBA00023239"/>
    </source>
</evidence>
<dbReference type="PIRSF" id="PIRSF001434">
    <property type="entry name" value="CGS"/>
    <property type="match status" value="1"/>
</dbReference>
<dbReference type="FunFam" id="3.90.1150.10:FF:000033">
    <property type="entry name" value="Cystathionine gamma-synthase"/>
    <property type="match status" value="1"/>
</dbReference>
<dbReference type="STRING" id="1817863.A2Y62_21565"/>
<dbReference type="CDD" id="cd00614">
    <property type="entry name" value="CGS_like"/>
    <property type="match status" value="1"/>
</dbReference>
<dbReference type="EC" id="4.4.1.13" evidence="2"/>
<protein>
    <recommendedName>
        <fullName evidence="2">cysteine-S-conjugate beta-lyase</fullName>
        <ecNumber evidence="2">4.4.1.13</ecNumber>
    </recommendedName>
</protein>
<dbReference type="SUPFAM" id="SSF53383">
    <property type="entry name" value="PLP-dependent transferases"/>
    <property type="match status" value="1"/>
</dbReference>
<evidence type="ECO:0000256" key="4">
    <source>
        <dbReference type="ARBA" id="ARBA00022898"/>
    </source>
</evidence>
<dbReference type="GO" id="GO:0030170">
    <property type="term" value="F:pyridoxal phosphate binding"/>
    <property type="evidence" value="ECO:0007669"/>
    <property type="project" value="InterPro"/>
</dbReference>
<feature type="modified residue" description="N6-(pyridoxal phosphate)lysine" evidence="7">
    <location>
        <position position="197"/>
    </location>
</feature>
<dbReference type="PANTHER" id="PTHR11808:SF50">
    <property type="entry name" value="CYSTATHIONINE BETA-LYASE"/>
    <property type="match status" value="1"/>
</dbReference>
<keyword evidence="3" id="KW-0028">Amino-acid biosynthesis</keyword>
<keyword evidence="6 9" id="KW-0456">Lyase</keyword>
<dbReference type="Pfam" id="PF01053">
    <property type="entry name" value="Cys_Met_Meta_PP"/>
    <property type="match status" value="1"/>
</dbReference>
<evidence type="ECO:0000256" key="1">
    <source>
        <dbReference type="ARBA" id="ARBA00001933"/>
    </source>
</evidence>
<dbReference type="InterPro" id="IPR015422">
    <property type="entry name" value="PyrdxlP-dep_Trfase_small"/>
</dbReference>
<evidence type="ECO:0000313" key="10">
    <source>
        <dbReference type="Proteomes" id="UP000178943"/>
    </source>
</evidence>
<dbReference type="AlphaFoldDB" id="A0A1F5VK85"/>
<dbReference type="EMBL" id="MFGW01000146">
    <property type="protein sequence ID" value="OGF63836.1"/>
    <property type="molecule type" value="Genomic_DNA"/>
</dbReference>
<dbReference type="InterPro" id="IPR054542">
    <property type="entry name" value="Cys_met_metab_PP"/>
</dbReference>
<dbReference type="GO" id="GO:0009086">
    <property type="term" value="P:methionine biosynthetic process"/>
    <property type="evidence" value="ECO:0007669"/>
    <property type="project" value="UniProtKB-KW"/>
</dbReference>
<evidence type="ECO:0000256" key="5">
    <source>
        <dbReference type="ARBA" id="ARBA00023167"/>
    </source>
</evidence>
<dbReference type="InterPro" id="IPR015424">
    <property type="entry name" value="PyrdxlP-dep_Trfase"/>
</dbReference>
<accession>A0A1F5VK85</accession>
<evidence type="ECO:0000256" key="8">
    <source>
        <dbReference type="RuleBase" id="RU362118"/>
    </source>
</evidence>